<organism evidence="1 2">
    <name type="scientific">Venturia nashicola</name>
    <dbReference type="NCBI Taxonomy" id="86259"/>
    <lineage>
        <taxon>Eukaryota</taxon>
        <taxon>Fungi</taxon>
        <taxon>Dikarya</taxon>
        <taxon>Ascomycota</taxon>
        <taxon>Pezizomycotina</taxon>
        <taxon>Dothideomycetes</taxon>
        <taxon>Pleosporomycetidae</taxon>
        <taxon>Venturiales</taxon>
        <taxon>Venturiaceae</taxon>
        <taxon>Venturia</taxon>
    </lineage>
</organism>
<dbReference type="Gene3D" id="3.40.50.720">
    <property type="entry name" value="NAD(P)-binding Rossmann-like Domain"/>
    <property type="match status" value="1"/>
</dbReference>
<dbReference type="Pfam" id="PF00106">
    <property type="entry name" value="adh_short"/>
    <property type="match status" value="1"/>
</dbReference>
<dbReference type="SUPFAM" id="SSF51735">
    <property type="entry name" value="NAD(P)-binding Rossmann-fold domains"/>
    <property type="match status" value="1"/>
</dbReference>
<gene>
    <name evidence="1" type="ORF">E6O75_ATG02710</name>
</gene>
<dbReference type="OrthoDB" id="5399006at2759"/>
<evidence type="ECO:0000313" key="2">
    <source>
        <dbReference type="Proteomes" id="UP000298493"/>
    </source>
</evidence>
<reference evidence="1 2" key="1">
    <citation type="submission" date="2019-04" db="EMBL/GenBank/DDBJ databases">
        <title>High contiguity whole genome sequence and gene annotation resource for two Venturia nashicola isolates.</title>
        <authorList>
            <person name="Prokchorchik M."/>
            <person name="Won K."/>
            <person name="Lee Y."/>
            <person name="Choi E.D."/>
            <person name="Segonzac C."/>
            <person name="Sohn K.H."/>
        </authorList>
    </citation>
    <scope>NUCLEOTIDE SEQUENCE [LARGE SCALE GENOMIC DNA]</scope>
    <source>
        <strain evidence="1 2">PRI2</strain>
    </source>
</reference>
<accession>A0A4Z1P7U9</accession>
<dbReference type="STRING" id="86259.A0A4Z1P7U9"/>
<protein>
    <submittedName>
        <fullName evidence="1">NADPH-dependent 1-acyldihydroxyacetone phosphate reductase</fullName>
    </submittedName>
</protein>
<proteinExistence type="predicted"/>
<keyword evidence="2" id="KW-1185">Reference proteome</keyword>
<dbReference type="InterPro" id="IPR036291">
    <property type="entry name" value="NAD(P)-bd_dom_sf"/>
</dbReference>
<dbReference type="PANTHER" id="PTHR43431:SF7">
    <property type="entry name" value="OXIDOREDUCTASE, SHORT CHAIN DEHYDROGENASE_REDUCTASE FAMILY (AFU_ORTHOLOGUE AFUA_5G14000)"/>
    <property type="match status" value="1"/>
</dbReference>
<evidence type="ECO:0000313" key="1">
    <source>
        <dbReference type="EMBL" id="TID24345.1"/>
    </source>
</evidence>
<dbReference type="EMBL" id="SNSC02000005">
    <property type="protein sequence ID" value="TID24345.1"/>
    <property type="molecule type" value="Genomic_DNA"/>
</dbReference>
<name>A0A4Z1P7U9_9PEZI</name>
<sequence>MAPKSLAILIGAGPTTGAGIARVLASQGNMAVALLARRPEPLQELTKTLRSQVPGSVFEAFPTDASKPDDIKKTFKAIKENRAFEGLKLDLAVFSVKHSSRKGFMEETYEEFTDSLTAYVGGAFSFSQESLKRFFEDHGETPLADGGGKKGTLIFTGTLGALRCSANYAAYGATRSSVRQLSQSLAREFSEKGVHVVHTIANGGIEDANGEAQKQGKKMSAEAVGRTYLWLQQQGVELLTHELDLRPAAEKF</sequence>
<dbReference type="AlphaFoldDB" id="A0A4Z1P7U9"/>
<dbReference type="Proteomes" id="UP000298493">
    <property type="component" value="Unassembled WGS sequence"/>
</dbReference>
<comment type="caution">
    <text evidence="1">The sequence shown here is derived from an EMBL/GenBank/DDBJ whole genome shotgun (WGS) entry which is preliminary data.</text>
</comment>
<dbReference type="PANTHER" id="PTHR43431">
    <property type="entry name" value="OXIDOREDUCTASE, SHORT CHAIN DEHYDROGENASE/REDUCTASE FAMILY (AFU_ORTHOLOGUE AFUA_5G14000)"/>
    <property type="match status" value="1"/>
</dbReference>
<dbReference type="InterPro" id="IPR002347">
    <property type="entry name" value="SDR_fam"/>
</dbReference>